<gene>
    <name evidence="1" type="ORF">SOCEGT47_051730</name>
</gene>
<dbReference type="PANTHER" id="PTHR43642:SF1">
    <property type="entry name" value="HYBRID SIGNAL TRANSDUCTION HISTIDINE KINASE G"/>
    <property type="match status" value="1"/>
</dbReference>
<dbReference type="Proteomes" id="UP000295781">
    <property type="component" value="Chromosome"/>
</dbReference>
<dbReference type="EMBL" id="CP012670">
    <property type="protein sequence ID" value="AUX24634.1"/>
    <property type="molecule type" value="Genomic_DNA"/>
</dbReference>
<name>A0A4P2Q5D4_SORCE</name>
<dbReference type="InterPro" id="IPR053159">
    <property type="entry name" value="Hybrid_Histidine_Kinase"/>
</dbReference>
<protein>
    <submittedName>
        <fullName evidence="1">Uncharacterized protein</fullName>
    </submittedName>
</protein>
<sequence>MAEWLTLALSAGPERVGPLAGALHRKTHGNPFFLGQLLLELHRQKRVRRDLEDGAWPWDQDAVERAAVTDNVVDLVLRKVVEPPAGTQELPGQAACAGHSFSFEELTVLSGKAPAEAGAVRWPAVLDGLVVPSDGQYREAQALALARQSSDLEARYRFLHDRVQQAFYERIPPEQRARTHLAIGRRLRAAFEQQGGSNQRQLEMVRHLNLGAAALEDEAERKELAAPNLRGARAAKRNGSYQLQATLVERAQQLLGERAWELEGETVTFPVA</sequence>
<reference evidence="1 2" key="1">
    <citation type="submission" date="2015-09" db="EMBL/GenBank/DDBJ databases">
        <title>Sorangium comparison.</title>
        <authorList>
            <person name="Zaburannyi N."/>
            <person name="Bunk B."/>
            <person name="Overmann J."/>
            <person name="Mueller R."/>
        </authorList>
    </citation>
    <scope>NUCLEOTIDE SEQUENCE [LARGE SCALE GENOMIC DNA]</scope>
    <source>
        <strain evidence="1 2">So ceGT47</strain>
    </source>
</reference>
<dbReference type="PANTHER" id="PTHR43642">
    <property type="entry name" value="HYBRID SIGNAL TRANSDUCTION HISTIDINE KINASE G"/>
    <property type="match status" value="1"/>
</dbReference>
<dbReference type="AlphaFoldDB" id="A0A4P2Q5D4"/>
<proteinExistence type="predicted"/>
<evidence type="ECO:0000313" key="2">
    <source>
        <dbReference type="Proteomes" id="UP000295781"/>
    </source>
</evidence>
<accession>A0A4P2Q5D4</accession>
<evidence type="ECO:0000313" key="1">
    <source>
        <dbReference type="EMBL" id="AUX24634.1"/>
    </source>
</evidence>
<dbReference type="OrthoDB" id="5521237at2"/>
<organism evidence="1 2">
    <name type="scientific">Sorangium cellulosum</name>
    <name type="common">Polyangium cellulosum</name>
    <dbReference type="NCBI Taxonomy" id="56"/>
    <lineage>
        <taxon>Bacteria</taxon>
        <taxon>Pseudomonadati</taxon>
        <taxon>Myxococcota</taxon>
        <taxon>Polyangia</taxon>
        <taxon>Polyangiales</taxon>
        <taxon>Polyangiaceae</taxon>
        <taxon>Sorangium</taxon>
    </lineage>
</organism>
<dbReference type="RefSeq" id="WP_129350993.1">
    <property type="nucleotide sequence ID" value="NZ_CP012670.1"/>
</dbReference>